<reference evidence="4 5" key="1">
    <citation type="submission" date="2016-01" db="EMBL/GenBank/DDBJ databases">
        <title>Genome sequencing of Roseivirga spongicola UST030701-084.</title>
        <authorList>
            <person name="Selvaratnam C."/>
            <person name="Thevarajoo S."/>
            <person name="Goh K.M."/>
            <person name="Ee R."/>
            <person name="Chan K.-G."/>
            <person name="Chong C.S."/>
        </authorList>
    </citation>
    <scope>NUCLEOTIDE SEQUENCE [LARGE SCALE GENOMIC DNA]</scope>
    <source>
        <strain evidence="4 5">UST030701-084</strain>
    </source>
</reference>
<dbReference type="PRINTS" id="PR00507">
    <property type="entry name" value="N12N6MTFRASE"/>
</dbReference>
<dbReference type="STRING" id="333140.AWW68_00250"/>
<comment type="similarity">
    <text evidence="1">Belongs to the N(4)/N(6)-methyltransferase family.</text>
</comment>
<keyword evidence="5" id="KW-1185">Reference proteome</keyword>
<dbReference type="InterPro" id="IPR003356">
    <property type="entry name" value="DNA_methylase_A-5"/>
</dbReference>
<dbReference type="PANTHER" id="PTHR42998">
    <property type="entry name" value="TYPE I RESTRICTION ENZYME HINDVIIP M PROTEIN-RELATED"/>
    <property type="match status" value="1"/>
</dbReference>
<dbReference type="Proteomes" id="UP000075606">
    <property type="component" value="Unassembled WGS sequence"/>
</dbReference>
<evidence type="ECO:0000256" key="1">
    <source>
        <dbReference type="ARBA" id="ARBA00006594"/>
    </source>
</evidence>
<comment type="caution">
    <text evidence="4">The sequence shown here is derived from an EMBL/GenBank/DDBJ whole genome shotgun (WGS) entry which is preliminary data.</text>
</comment>
<feature type="compositionally biased region" description="Polar residues" evidence="2">
    <location>
        <begin position="229"/>
        <end position="244"/>
    </location>
</feature>
<dbReference type="SUPFAM" id="SSF53335">
    <property type="entry name" value="S-adenosyl-L-methionine-dependent methyltransferases"/>
    <property type="match status" value="1"/>
</dbReference>
<dbReference type="GO" id="GO:0003677">
    <property type="term" value="F:DNA binding"/>
    <property type="evidence" value="ECO:0007669"/>
    <property type="project" value="InterPro"/>
</dbReference>
<feature type="region of interest" description="Disordered" evidence="2">
    <location>
        <begin position="223"/>
        <end position="244"/>
    </location>
</feature>
<evidence type="ECO:0000313" key="4">
    <source>
        <dbReference type="EMBL" id="KYG77235.1"/>
    </source>
</evidence>
<dbReference type="Pfam" id="PF02384">
    <property type="entry name" value="N6_Mtase"/>
    <property type="match status" value="1"/>
</dbReference>
<gene>
    <name evidence="4" type="ORF">AWW68_00250</name>
</gene>
<accession>A0A150XES5</accession>
<evidence type="ECO:0000313" key="5">
    <source>
        <dbReference type="Proteomes" id="UP000075606"/>
    </source>
</evidence>
<dbReference type="AlphaFoldDB" id="A0A150XES5"/>
<feature type="domain" description="DNA methylase adenine-specific" evidence="3">
    <location>
        <begin position="93"/>
        <end position="200"/>
    </location>
</feature>
<name>A0A150XES5_9BACT</name>
<dbReference type="InterPro" id="IPR029063">
    <property type="entry name" value="SAM-dependent_MTases_sf"/>
</dbReference>
<proteinExistence type="inferred from homology"/>
<organism evidence="4 5">
    <name type="scientific">Roseivirga spongicola</name>
    <dbReference type="NCBI Taxonomy" id="333140"/>
    <lineage>
        <taxon>Bacteria</taxon>
        <taxon>Pseudomonadati</taxon>
        <taxon>Bacteroidota</taxon>
        <taxon>Cytophagia</taxon>
        <taxon>Cytophagales</taxon>
        <taxon>Roseivirgaceae</taxon>
        <taxon>Roseivirga</taxon>
    </lineage>
</organism>
<dbReference type="EMBL" id="LRPC01000001">
    <property type="protein sequence ID" value="KYG77235.1"/>
    <property type="molecule type" value="Genomic_DNA"/>
</dbReference>
<dbReference type="RefSeq" id="WP_068215382.1">
    <property type="nucleotide sequence ID" value="NZ_LRPC01000001.1"/>
</dbReference>
<dbReference type="InterPro" id="IPR052916">
    <property type="entry name" value="Type-I_RE_MTase_Subunit"/>
</dbReference>
<dbReference type="PANTHER" id="PTHR42998:SF1">
    <property type="entry name" value="TYPE I RESTRICTION ENZYME HINDI METHYLASE SUBUNIT"/>
    <property type="match status" value="1"/>
</dbReference>
<protein>
    <recommendedName>
        <fullName evidence="3">DNA methylase adenine-specific domain-containing protein</fullName>
    </recommendedName>
</protein>
<dbReference type="OrthoDB" id="9814572at2"/>
<evidence type="ECO:0000259" key="3">
    <source>
        <dbReference type="Pfam" id="PF02384"/>
    </source>
</evidence>
<dbReference type="Gene3D" id="3.40.50.150">
    <property type="entry name" value="Vaccinia Virus protein VP39"/>
    <property type="match status" value="1"/>
</dbReference>
<dbReference type="GO" id="GO:0008170">
    <property type="term" value="F:N-methyltransferase activity"/>
    <property type="evidence" value="ECO:0007669"/>
    <property type="project" value="InterPro"/>
</dbReference>
<evidence type="ECO:0000256" key="2">
    <source>
        <dbReference type="SAM" id="MobiDB-lite"/>
    </source>
</evidence>
<sequence length="244" mass="27936">MRDYFNELTKQLTHLGRRHDLSRIFNDLLTIGVCSFHKTNIQSRLKEKDESNEQLYLQTIKPYEKHEIEELGKALGTIQLNILDNPYSDVLGEFFMQHISKGQNGQYFTPEPICDFMAKINLEGLKGEGNRVYDPACGSGRMLLSAAKINHRNFFYGVDSAHSCAQMTALNFFFNGLKCEVAWMNSLSNEWFGGWNINMDGLGIQPIQKDQSQIWREVPKAKTAEFETRSNSTPSNPSHQLTLF</sequence>